<dbReference type="PANTHER" id="PTHR46444:SF3">
    <property type="entry name" value="DCD (DEVELOPMENT AND CELL DEATH) DOMAIN PROTEIN"/>
    <property type="match status" value="1"/>
</dbReference>
<reference evidence="3" key="1">
    <citation type="journal article" date="2025" name="Foods">
        <title>Unveiling the Microbial Signatures of Arabica Coffee Cherries: Insights into Ripeness Specific Diversity, Functional Traits, and Implications for Quality and Safety.</title>
        <authorList>
            <consortium name="RefSeq"/>
            <person name="Tenea G.N."/>
            <person name="Cifuentes V."/>
            <person name="Reyes P."/>
            <person name="Cevallos-Vallejos M."/>
        </authorList>
    </citation>
    <scope>NUCLEOTIDE SEQUENCE [LARGE SCALE GENOMIC DNA]</scope>
</reference>
<keyword evidence="3" id="KW-1185">Reference proteome</keyword>
<evidence type="ECO:0000313" key="5">
    <source>
        <dbReference type="RefSeq" id="XP_071923716.1"/>
    </source>
</evidence>
<protein>
    <recommendedName>
        <fullName evidence="2">DCD domain-containing protein</fullName>
    </recommendedName>
</protein>
<feature type="domain" description="DCD" evidence="2">
    <location>
        <begin position="115"/>
        <end position="243"/>
    </location>
</feature>
<dbReference type="Proteomes" id="UP001652660">
    <property type="component" value="Chromosome 1e"/>
</dbReference>
<organism evidence="3 4">
    <name type="scientific">Coffea arabica</name>
    <name type="common">Arabian coffee</name>
    <dbReference type="NCBI Taxonomy" id="13443"/>
    <lineage>
        <taxon>Eukaryota</taxon>
        <taxon>Viridiplantae</taxon>
        <taxon>Streptophyta</taxon>
        <taxon>Embryophyta</taxon>
        <taxon>Tracheophyta</taxon>
        <taxon>Spermatophyta</taxon>
        <taxon>Magnoliopsida</taxon>
        <taxon>eudicotyledons</taxon>
        <taxon>Gunneridae</taxon>
        <taxon>Pentapetalae</taxon>
        <taxon>asterids</taxon>
        <taxon>lamiids</taxon>
        <taxon>Gentianales</taxon>
        <taxon>Rubiaceae</taxon>
        <taxon>Ixoroideae</taxon>
        <taxon>Gardenieae complex</taxon>
        <taxon>Bertiereae - Coffeeae clade</taxon>
        <taxon>Coffeeae</taxon>
        <taxon>Coffea</taxon>
    </lineage>
</organism>
<proteinExistence type="predicted"/>
<accession>A0A6P6V4R0</accession>
<dbReference type="RefSeq" id="XP_071923716.1">
    <property type="nucleotide sequence ID" value="XM_072067615.1"/>
</dbReference>
<feature type="compositionally biased region" description="Polar residues" evidence="1">
    <location>
        <begin position="39"/>
        <end position="48"/>
    </location>
</feature>
<dbReference type="RefSeq" id="XP_027097843.2">
    <property type="nucleotide sequence ID" value="XM_027242042.2"/>
</dbReference>
<dbReference type="PROSITE" id="PS51222">
    <property type="entry name" value="DCD"/>
    <property type="match status" value="1"/>
</dbReference>
<evidence type="ECO:0000259" key="2">
    <source>
        <dbReference type="PROSITE" id="PS51222"/>
    </source>
</evidence>
<evidence type="ECO:0000313" key="4">
    <source>
        <dbReference type="RefSeq" id="XP_027097843.2"/>
    </source>
</evidence>
<feature type="compositionally biased region" description="Basic residues" evidence="1">
    <location>
        <begin position="62"/>
        <end position="72"/>
    </location>
</feature>
<dbReference type="OrthoDB" id="1920894at2759"/>
<evidence type="ECO:0000256" key="1">
    <source>
        <dbReference type="SAM" id="MobiDB-lite"/>
    </source>
</evidence>
<feature type="compositionally biased region" description="Basic and acidic residues" evidence="1">
    <location>
        <begin position="73"/>
        <end position="112"/>
    </location>
</feature>
<sequence length="529" mass="59979">MEAGKFNKKADDDIADSAAEPVRLHEKNPKSLKAKPNDVSKSSSQEFMQSKEAETVSEVKAKYKNKRKRNKRGKQDRNVKTDSAKDLIPHHRDEAMEITKDKGEESKRREQKSGKIIGGMIFMCNAKTKPDCFRYRVMGIPTSRQELVMRIKPGLKLFLFDFDLKLMYGIYEASSSGGMKLEPAAFSGAFSAQVRFKICKDCLPLPEGVFKKAIKENYDEKTHKFKTELTVEQVKKLTELFHPAPWLPPNGKASGTEIVPVPVVWPPPSLSTLPEQEIFREQVYKEQYGTKTHQRSMRNDDDHHHIMPNNGHSSRPLFLSEKEYRSFGLRSERHFLPTTAPAGLPTSHMDDNHRFNNGREQLPSNPISLSNNAALVQKGPGCHNIYFPSEKEYRTYGLRGCHEVPSRQTPTLETKQSFEDPIKDVCNPYDDSTTSLVNRYLSLPGPVATPKEPFYLESRGAHVNGSSYARETKDHLQRLNSEVELSHPLYASHALSDYNRNYHRLGGGPDFTSSKVSSRYGFDGPLSRS</sequence>
<dbReference type="InterPro" id="IPR013989">
    <property type="entry name" value="Dev_and_cell_death_domain"/>
</dbReference>
<dbReference type="AlphaFoldDB" id="A0A6P6V4R0"/>
<dbReference type="PANTHER" id="PTHR46444">
    <property type="entry name" value="DCD (DEVELOPMENT AND CELL DEATH) DOMAIN PROTEIN-RELATED"/>
    <property type="match status" value="1"/>
</dbReference>
<feature type="compositionally biased region" description="Basic and acidic residues" evidence="1">
    <location>
        <begin position="49"/>
        <end position="61"/>
    </location>
</feature>
<dbReference type="Pfam" id="PF10539">
    <property type="entry name" value="Dev_Cell_Death"/>
    <property type="match status" value="1"/>
</dbReference>
<reference evidence="4 5" key="2">
    <citation type="submission" date="2025-05" db="UniProtKB">
        <authorList>
            <consortium name="RefSeq"/>
        </authorList>
    </citation>
    <scope>IDENTIFICATION</scope>
    <source>
        <tissue evidence="4 5">Leaves</tissue>
    </source>
</reference>
<feature type="region of interest" description="Disordered" evidence="1">
    <location>
        <begin position="1"/>
        <end position="112"/>
    </location>
</feature>
<evidence type="ECO:0000313" key="3">
    <source>
        <dbReference type="Proteomes" id="UP001652660"/>
    </source>
</evidence>
<dbReference type="SMART" id="SM00767">
    <property type="entry name" value="DCD"/>
    <property type="match status" value="1"/>
</dbReference>
<dbReference type="GeneID" id="113717277"/>
<gene>
    <name evidence="4 5" type="primary">LOC113717277</name>
</gene>
<name>A0A6P6V4R0_COFAR</name>